<gene>
    <name evidence="1" type="ORF">EP073_03885</name>
</gene>
<dbReference type="Proteomes" id="UP000287502">
    <property type="component" value="Chromosome"/>
</dbReference>
<dbReference type="Gene3D" id="1.20.140.10">
    <property type="entry name" value="Butyryl-CoA Dehydrogenase, subunit A, domain 3"/>
    <property type="match status" value="1"/>
</dbReference>
<dbReference type="Gene3D" id="1.10.1130.10">
    <property type="entry name" value="Flavocytochrome C3, Chain A"/>
    <property type="match status" value="2"/>
</dbReference>
<keyword evidence="2" id="KW-1185">Reference proteome</keyword>
<reference evidence="1 2" key="1">
    <citation type="submission" date="2019-01" db="EMBL/GenBank/DDBJ databases">
        <title>Geovibrio thiophilus DSM 11263, complete genome.</title>
        <authorList>
            <person name="Spring S."/>
            <person name="Bunk B."/>
            <person name="Sproer C."/>
        </authorList>
    </citation>
    <scope>NUCLEOTIDE SEQUENCE [LARGE SCALE GENOMIC DNA]</scope>
    <source>
        <strain evidence="1 2">DSM 11263</strain>
    </source>
</reference>
<accession>A0A410JX22</accession>
<dbReference type="AlphaFoldDB" id="A0A410JX22"/>
<dbReference type="EMBL" id="CP035108">
    <property type="protein sequence ID" value="QAR32575.1"/>
    <property type="molecule type" value="Genomic_DNA"/>
</dbReference>
<sequence>MKFIRVLLIILSIAWIGGCGGSDSIKPSVDDDTRTITTAKIASDGTLSYTGTGSFEGFSLTASIPTLAGTTVYIEKTDSAYVKDGYTALSPVFSVRFTDAASSSAPSAVYDAVITIPYTLSGTATDANTVFLAIINNSAVIQSSSKPAAGIIRSATDIPFSFFAGYLNEAETPATKKFIKLLSKSYREAFADSEYFTDPSNIQIPDVIRGTEHVQPGEKTSLDIDTAAFGEPVLNVQWTVKRADGSSFTPLVSGNQAVFIPDTFGNYTVSATVTGSTKTASESLTIKVFGYSYDKNNNRTYCLLFCHSGSVTAPDHKDMYGREIMRNLQTAWSASGHAGAYNTAVTNANSTECATCHGTGLFLADRNSNGTDDYPAVYGFDDTMTVNTDASSASAHLKGVTCEACHGPTATFTGGLSGTISFTGHPSTISISSGVCLTCHDTGKSGGHFAEFHDSGGESTHENSHTVSNSIVVTNEACFKCHSGEGALGMIFGTEITRADTDRISGITCNVCHDPHGEGGHNAQLRVSGSHTLTLYSGNVTVDAGDGKICYTCHNTDGAGIGAVPHNSQAEMFEGKGGWTYGETISLTAAHKALLDCADCHMNRDAGTTHSMAMSENRSDRLAYCNDSCHTGVTADADGRYDYLGKTADVRTLMDTLKARINTLAGRAAESEISASYSVTGNTALTSALNRAAYNYNFIISDKSFGLHNYRYAARLLELSINDLTSF</sequence>
<dbReference type="PROSITE" id="PS51257">
    <property type="entry name" value="PROKAR_LIPOPROTEIN"/>
    <property type="match status" value="1"/>
</dbReference>
<dbReference type="InterPro" id="IPR036280">
    <property type="entry name" value="Multihaem_cyt_sf"/>
</dbReference>
<evidence type="ECO:0000313" key="1">
    <source>
        <dbReference type="EMBL" id="QAR32575.1"/>
    </source>
</evidence>
<dbReference type="RefSeq" id="WP_128465862.1">
    <property type="nucleotide sequence ID" value="NZ_CP035108.1"/>
</dbReference>
<organism evidence="1 2">
    <name type="scientific">Geovibrio thiophilus</name>
    <dbReference type="NCBI Taxonomy" id="139438"/>
    <lineage>
        <taxon>Bacteria</taxon>
        <taxon>Pseudomonadati</taxon>
        <taxon>Deferribacterota</taxon>
        <taxon>Deferribacteres</taxon>
        <taxon>Deferribacterales</taxon>
        <taxon>Geovibrionaceae</taxon>
        <taxon>Geovibrio</taxon>
    </lineage>
</organism>
<dbReference type="KEGG" id="gtl:EP073_03885"/>
<proteinExistence type="predicted"/>
<protein>
    <submittedName>
        <fullName evidence="1">Uncharacterized protein</fullName>
    </submittedName>
</protein>
<dbReference type="OrthoDB" id="9777268at2"/>
<name>A0A410JX22_9BACT</name>
<evidence type="ECO:0000313" key="2">
    <source>
        <dbReference type="Proteomes" id="UP000287502"/>
    </source>
</evidence>
<dbReference type="SUPFAM" id="SSF48695">
    <property type="entry name" value="Multiheme cytochromes"/>
    <property type="match status" value="1"/>
</dbReference>